<sequence>MRHTMLCHIPMLDMALLHGFSLQARTSPLSLPICALRETPKTSNIKVVVNGAGTELGRAAIAAVSKARGMEVAGAVDSIYVGQDAGEVAKLEEPLELPISNDLVMVLGSISQSKATAVMIDFSKPSAVYDNVRQATAFGMRSVVVVPELGMDLVSALTEFCDKASMGCILAPTLSIGAILLQEAAKTAAFHYKNVEIVESQQDLKVSPSAGALQLANSLSGLGQIYNDGSDSRDKPARGEVVGDCVRVHSMKLPGLISSLAIHFSAPGEILSLKHDLASIQALMPGLLLAIRRVVRLKVSKSSLQGLVYGLEKIL</sequence>
<name>A0ACC2CD45_DIPCM</name>
<dbReference type="EMBL" id="CM055102">
    <property type="protein sequence ID" value="KAJ7539941.1"/>
    <property type="molecule type" value="Genomic_DNA"/>
</dbReference>
<proteinExistence type="predicted"/>
<evidence type="ECO:0000313" key="2">
    <source>
        <dbReference type="Proteomes" id="UP001162992"/>
    </source>
</evidence>
<accession>A0ACC2CD45</accession>
<gene>
    <name evidence="1" type="ORF">O6H91_11G116100</name>
</gene>
<comment type="caution">
    <text evidence="1">The sequence shown here is derived from an EMBL/GenBank/DDBJ whole genome shotgun (WGS) entry which is preliminary data.</text>
</comment>
<organism evidence="1 2">
    <name type="scientific">Diphasiastrum complanatum</name>
    <name type="common">Issler's clubmoss</name>
    <name type="synonym">Lycopodium complanatum</name>
    <dbReference type="NCBI Taxonomy" id="34168"/>
    <lineage>
        <taxon>Eukaryota</taxon>
        <taxon>Viridiplantae</taxon>
        <taxon>Streptophyta</taxon>
        <taxon>Embryophyta</taxon>
        <taxon>Tracheophyta</taxon>
        <taxon>Lycopodiopsida</taxon>
        <taxon>Lycopodiales</taxon>
        <taxon>Lycopodiaceae</taxon>
        <taxon>Lycopodioideae</taxon>
        <taxon>Diphasiastrum</taxon>
    </lineage>
</organism>
<protein>
    <submittedName>
        <fullName evidence="1">Uncharacterized protein</fullName>
    </submittedName>
</protein>
<dbReference type="Proteomes" id="UP001162992">
    <property type="component" value="Chromosome 11"/>
</dbReference>
<keyword evidence="2" id="KW-1185">Reference proteome</keyword>
<reference evidence="2" key="1">
    <citation type="journal article" date="2024" name="Proc. Natl. Acad. Sci. U.S.A.">
        <title>Extraordinary preservation of gene collinearity over three hundred million years revealed in homosporous lycophytes.</title>
        <authorList>
            <person name="Li C."/>
            <person name="Wickell D."/>
            <person name="Kuo L.Y."/>
            <person name="Chen X."/>
            <person name="Nie B."/>
            <person name="Liao X."/>
            <person name="Peng D."/>
            <person name="Ji J."/>
            <person name="Jenkins J."/>
            <person name="Williams M."/>
            <person name="Shu S."/>
            <person name="Plott C."/>
            <person name="Barry K."/>
            <person name="Rajasekar S."/>
            <person name="Grimwood J."/>
            <person name="Han X."/>
            <person name="Sun S."/>
            <person name="Hou Z."/>
            <person name="He W."/>
            <person name="Dai G."/>
            <person name="Sun C."/>
            <person name="Schmutz J."/>
            <person name="Leebens-Mack J.H."/>
            <person name="Li F.W."/>
            <person name="Wang L."/>
        </authorList>
    </citation>
    <scope>NUCLEOTIDE SEQUENCE [LARGE SCALE GENOMIC DNA]</scope>
    <source>
        <strain evidence="2">cv. PW_Plant_1</strain>
    </source>
</reference>
<evidence type="ECO:0000313" key="1">
    <source>
        <dbReference type="EMBL" id="KAJ7539941.1"/>
    </source>
</evidence>